<evidence type="ECO:0000313" key="6">
    <source>
        <dbReference type="EMBL" id="CAF4136796.1"/>
    </source>
</evidence>
<reference evidence="4" key="1">
    <citation type="submission" date="2021-02" db="EMBL/GenBank/DDBJ databases">
        <authorList>
            <person name="Nowell W R."/>
        </authorList>
    </citation>
    <scope>NUCLEOTIDE SEQUENCE</scope>
</reference>
<comment type="caution">
    <text evidence="4">The sequence shown here is derived from an EMBL/GenBank/DDBJ whole genome shotgun (WGS) entry which is preliminary data.</text>
</comment>
<dbReference type="EMBL" id="CAJNRF010014524">
    <property type="protein sequence ID" value="CAF2157815.1"/>
    <property type="molecule type" value="Genomic_DNA"/>
</dbReference>
<dbReference type="EMBL" id="CAJOBF010004399">
    <property type="protein sequence ID" value="CAF4136796.1"/>
    <property type="molecule type" value="Genomic_DNA"/>
</dbReference>
<feature type="compositionally biased region" description="Basic and acidic residues" evidence="1">
    <location>
        <begin position="135"/>
        <end position="148"/>
    </location>
</feature>
<evidence type="ECO:0000313" key="4">
    <source>
        <dbReference type="EMBL" id="CAF2099310.1"/>
    </source>
</evidence>
<feature type="compositionally biased region" description="Low complexity" evidence="1">
    <location>
        <begin position="84"/>
        <end position="97"/>
    </location>
</feature>
<dbReference type="Proteomes" id="UP000663842">
    <property type="component" value="Unassembled WGS sequence"/>
</dbReference>
<feature type="compositionally biased region" description="Polar residues" evidence="1">
    <location>
        <begin position="16"/>
        <end position="60"/>
    </location>
</feature>
<dbReference type="SUPFAM" id="SSF55729">
    <property type="entry name" value="Acyl-CoA N-acyltransferases (Nat)"/>
    <property type="match status" value="1"/>
</dbReference>
<dbReference type="InterPro" id="IPR016181">
    <property type="entry name" value="Acyl_CoA_acyltransferase"/>
</dbReference>
<dbReference type="AlphaFoldDB" id="A0A816TPQ2"/>
<organism evidence="4 7">
    <name type="scientific">Rotaria magnacalcarata</name>
    <dbReference type="NCBI Taxonomy" id="392030"/>
    <lineage>
        <taxon>Eukaryota</taxon>
        <taxon>Metazoa</taxon>
        <taxon>Spiralia</taxon>
        <taxon>Gnathifera</taxon>
        <taxon>Rotifera</taxon>
        <taxon>Eurotatoria</taxon>
        <taxon>Bdelloidea</taxon>
        <taxon>Philodinida</taxon>
        <taxon>Philodinidae</taxon>
        <taxon>Rotaria</taxon>
    </lineage>
</organism>
<dbReference type="PROSITE" id="PS51186">
    <property type="entry name" value="GNAT"/>
    <property type="match status" value="1"/>
</dbReference>
<dbReference type="Gene3D" id="3.40.630.30">
    <property type="match status" value="1"/>
</dbReference>
<evidence type="ECO:0000313" key="3">
    <source>
        <dbReference type="EMBL" id="CAF1653517.1"/>
    </source>
</evidence>
<evidence type="ECO:0000313" key="7">
    <source>
        <dbReference type="Proteomes" id="UP000663824"/>
    </source>
</evidence>
<feature type="region of interest" description="Disordered" evidence="1">
    <location>
        <begin position="1"/>
        <end position="67"/>
    </location>
</feature>
<dbReference type="OrthoDB" id="47374at2759"/>
<dbReference type="GO" id="GO:0016747">
    <property type="term" value="F:acyltransferase activity, transferring groups other than amino-acyl groups"/>
    <property type="evidence" value="ECO:0007669"/>
    <property type="project" value="InterPro"/>
</dbReference>
<evidence type="ECO:0000259" key="2">
    <source>
        <dbReference type="PROSITE" id="PS51186"/>
    </source>
</evidence>
<dbReference type="CDD" id="cd04301">
    <property type="entry name" value="NAT_SF"/>
    <property type="match status" value="1"/>
</dbReference>
<feature type="region of interest" description="Disordered" evidence="1">
    <location>
        <begin position="84"/>
        <end position="148"/>
    </location>
</feature>
<dbReference type="Proteomes" id="UP000663824">
    <property type="component" value="Unassembled WGS sequence"/>
</dbReference>
<dbReference type="Pfam" id="PF00583">
    <property type="entry name" value="Acetyltransf_1"/>
    <property type="match status" value="1"/>
</dbReference>
<proteinExistence type="predicted"/>
<dbReference type="EMBL" id="CAJNRE010011187">
    <property type="protein sequence ID" value="CAF2099310.1"/>
    <property type="molecule type" value="Genomic_DNA"/>
</dbReference>
<evidence type="ECO:0000256" key="1">
    <source>
        <dbReference type="SAM" id="MobiDB-lite"/>
    </source>
</evidence>
<dbReference type="Proteomes" id="UP000663856">
    <property type="component" value="Unassembled WGS sequence"/>
</dbReference>
<feature type="compositionally biased region" description="Polar residues" evidence="1">
    <location>
        <begin position="102"/>
        <end position="111"/>
    </location>
</feature>
<dbReference type="EMBL" id="CAJNOW010016952">
    <property type="protein sequence ID" value="CAF1653517.1"/>
    <property type="molecule type" value="Genomic_DNA"/>
</dbReference>
<dbReference type="Proteomes" id="UP000663834">
    <property type="component" value="Unassembled WGS sequence"/>
</dbReference>
<protein>
    <recommendedName>
        <fullName evidence="2">N-acetyltransferase domain-containing protein</fullName>
    </recommendedName>
</protein>
<name>A0A816TPQ2_9BILA</name>
<feature type="domain" description="N-acetyltransferase" evidence="2">
    <location>
        <begin position="169"/>
        <end position="360"/>
    </location>
</feature>
<sequence length="394" mass="44350">MMNTHYLPDEEIDGRNSINMNETPSKTSPRSKQSRQPANSNGVTENGNGSLSESIPSKQPKQFEKILVNESTLEASMQSSLNYSNSNSNAAMNPSESPFAPVQSSLSTESTIDPRPKYQQIELTTVTDDDDYDDIDKNPRKSQQSKDTRTFDHDAFVASVTTLSESDVIEIHEFSLADIDAYLDIYFEVLHNRLAHFIGDDDQIQRFRTAMNGRINNDSNAREYRNVLLGKINGEVVAAVTLSFPEETTTISNDDILPQVDSCIKSMRRWMVRNANYIPKNTNECYIEMIGVKNSYRNHGIGAALLECVEHFARQAGALLLTVHTNGEQLRNYFTRFGFMIDRSDNSAFWKWTVERQSINKMAKLISPDSGDNYDNVDNTGSYVNGSIAESELE</sequence>
<accession>A0A816TPQ2</accession>
<dbReference type="InterPro" id="IPR000182">
    <property type="entry name" value="GNAT_dom"/>
</dbReference>
<gene>
    <name evidence="3" type="ORF">KQP761_LOCUS30452</name>
    <name evidence="4" type="ORF">MBJ925_LOCUS21977</name>
    <name evidence="6" type="ORF">UXM345_LOCUS24331</name>
    <name evidence="5" type="ORF">WKI299_LOCUS31744</name>
</gene>
<evidence type="ECO:0000313" key="5">
    <source>
        <dbReference type="EMBL" id="CAF2157815.1"/>
    </source>
</evidence>